<dbReference type="InterPro" id="IPR011322">
    <property type="entry name" value="N-reg_PII-like_a/b"/>
</dbReference>
<proteinExistence type="inferred from homology"/>
<accession>A0A323UQV6</accession>
<dbReference type="GO" id="GO:0010038">
    <property type="term" value="P:response to metal ion"/>
    <property type="evidence" value="ECO:0007669"/>
    <property type="project" value="InterPro"/>
</dbReference>
<comment type="similarity">
    <text evidence="1">Belongs to the CutA family.</text>
</comment>
<gene>
    <name evidence="2" type="ORF">DNK49_19370</name>
</gene>
<dbReference type="PANTHER" id="PTHR23419:SF8">
    <property type="entry name" value="FI09726P"/>
    <property type="match status" value="1"/>
</dbReference>
<dbReference type="Gene3D" id="3.30.70.120">
    <property type="match status" value="1"/>
</dbReference>
<protein>
    <submittedName>
        <fullName evidence="2">Divalent-cation tolerance protein CutA</fullName>
    </submittedName>
</protein>
<dbReference type="PANTHER" id="PTHR23419">
    <property type="entry name" value="DIVALENT CATION TOLERANCE CUTA-RELATED"/>
    <property type="match status" value="1"/>
</dbReference>
<reference evidence="2 3" key="1">
    <citation type="submission" date="2018-06" db="EMBL/GenBank/DDBJ databases">
        <title>Azoarcus communis strain SWub3 genome.</title>
        <authorList>
            <person name="Zorraquino Salvo V."/>
            <person name="Toubiana D."/>
            <person name="Blumwald E."/>
        </authorList>
    </citation>
    <scope>NUCLEOTIDE SEQUENCE [LARGE SCALE GENOMIC DNA]</scope>
    <source>
        <strain evidence="2 3">SWub3</strain>
    </source>
</reference>
<dbReference type="AlphaFoldDB" id="A0A323UQV6"/>
<organism evidence="2 3">
    <name type="scientific">Parazoarcus communis SWub3 = DSM 12120</name>
    <dbReference type="NCBI Taxonomy" id="1121029"/>
    <lineage>
        <taxon>Bacteria</taxon>
        <taxon>Pseudomonadati</taxon>
        <taxon>Pseudomonadota</taxon>
        <taxon>Betaproteobacteria</taxon>
        <taxon>Rhodocyclales</taxon>
        <taxon>Zoogloeaceae</taxon>
        <taxon>Parazoarcus</taxon>
    </lineage>
</organism>
<evidence type="ECO:0000256" key="1">
    <source>
        <dbReference type="ARBA" id="ARBA00010169"/>
    </source>
</evidence>
<comment type="caution">
    <text evidence="2">The sequence shown here is derived from an EMBL/GenBank/DDBJ whole genome shotgun (WGS) entry which is preliminary data.</text>
</comment>
<dbReference type="GO" id="GO:0005507">
    <property type="term" value="F:copper ion binding"/>
    <property type="evidence" value="ECO:0007669"/>
    <property type="project" value="TreeGrafter"/>
</dbReference>
<name>A0A323UQV6_9RHOO</name>
<keyword evidence="3" id="KW-1185">Reference proteome</keyword>
<dbReference type="SUPFAM" id="SSF54913">
    <property type="entry name" value="GlnB-like"/>
    <property type="match status" value="1"/>
</dbReference>
<dbReference type="InterPro" id="IPR004323">
    <property type="entry name" value="Ion_tolerance_CutA"/>
</dbReference>
<dbReference type="Pfam" id="PF03091">
    <property type="entry name" value="CutA1"/>
    <property type="match status" value="1"/>
</dbReference>
<dbReference type="OrthoDB" id="37622at2"/>
<dbReference type="Proteomes" id="UP000248259">
    <property type="component" value="Unassembled WGS sequence"/>
</dbReference>
<evidence type="ECO:0000313" key="2">
    <source>
        <dbReference type="EMBL" id="PZA14874.1"/>
    </source>
</evidence>
<evidence type="ECO:0000313" key="3">
    <source>
        <dbReference type="Proteomes" id="UP000248259"/>
    </source>
</evidence>
<sequence length="113" mass="12236">MMRTDTLLVFTNLPDAESAQRLAAHLVESRLAACVNILPTCTSVYRWQGVIESASEVPLLIKTGAERYPALEAAIRSAHPYELPEILAVPVQCGLPAYLGWVAQETTADDSAP</sequence>
<dbReference type="EMBL" id="QKOE01000020">
    <property type="protein sequence ID" value="PZA14874.1"/>
    <property type="molecule type" value="Genomic_DNA"/>
</dbReference>
<dbReference type="InterPro" id="IPR015867">
    <property type="entry name" value="N-reg_PII/ATP_PRibTrfase_C"/>
</dbReference>
<dbReference type="RefSeq" id="WP_110528568.1">
    <property type="nucleotide sequence ID" value="NZ_QKOE01000020.1"/>
</dbReference>